<feature type="signal peptide" evidence="11">
    <location>
        <begin position="1"/>
        <end position="18"/>
    </location>
</feature>
<gene>
    <name evidence="12" type="ORF">ANCCEY_13312</name>
</gene>
<dbReference type="InterPro" id="IPR002213">
    <property type="entry name" value="UDP_glucos_trans"/>
</dbReference>
<dbReference type="Gene3D" id="3.40.50.2000">
    <property type="entry name" value="Glycogen Phosphorylase B"/>
    <property type="match status" value="1"/>
</dbReference>
<sequence length="372" mass="41716">MRWFLILLISAAYRLTAGYNYLIVSPLFGHSHSHFMGTIADTLTEAGHNVTVLMPIMDPDLENNTGLKSTTHVIKVAPDNRTAAMFMQKARFSSRLWNLEPSAFGMIKLAMHLAQSFSWQCESEHIRAAQNKIHNCGYFMCPRRSCLEDCWSASCSQLCSRAQIYAMIAQKALVQELLAQVSYVFTNSNPYLDYPHPTIHKAIDIGGIANIDEILNVRKTNVVISFGSIVKSCYMPEDYKESLLKVFESMPNTTFIWKYELEESPIVAHLPNVHLFAWIPQNALLADPRISAFVSHGGLGSTNEIAHMGKPAVMVPLFADQSRNANMLAKHGGALVLEKYDIANHTKVAEAIQKITSDQRFVDHGKFLIFHV</sequence>
<dbReference type="PANTHER" id="PTHR48043:SF23">
    <property type="entry name" value="UDP-GLUCURONOSYLTRANSFERASE"/>
    <property type="match status" value="1"/>
</dbReference>
<evidence type="ECO:0000256" key="11">
    <source>
        <dbReference type="SAM" id="SignalP"/>
    </source>
</evidence>
<dbReference type="CDD" id="cd03784">
    <property type="entry name" value="GT1_Gtf-like"/>
    <property type="match status" value="1"/>
</dbReference>
<evidence type="ECO:0000313" key="13">
    <source>
        <dbReference type="Proteomes" id="UP000054495"/>
    </source>
</evidence>
<comment type="subcellular location">
    <subcellularLocation>
        <location evidence="1">Membrane</location>
        <topology evidence="1">Single-pass membrane protein</topology>
    </subcellularLocation>
</comment>
<dbReference type="GO" id="GO:0015020">
    <property type="term" value="F:glucuronosyltransferase activity"/>
    <property type="evidence" value="ECO:0007669"/>
    <property type="project" value="UniProtKB-EC"/>
</dbReference>
<dbReference type="Proteomes" id="UP000054495">
    <property type="component" value="Unassembled WGS sequence"/>
</dbReference>
<dbReference type="EC" id="2.4.1.17" evidence="3"/>
<evidence type="ECO:0000256" key="9">
    <source>
        <dbReference type="ARBA" id="ARBA00023136"/>
    </source>
</evidence>
<keyword evidence="6" id="KW-0812">Transmembrane</keyword>
<comment type="similarity">
    <text evidence="2">Belongs to the UDP-glycosyltransferase family.</text>
</comment>
<evidence type="ECO:0000256" key="8">
    <source>
        <dbReference type="ARBA" id="ARBA00022989"/>
    </source>
</evidence>
<evidence type="ECO:0000313" key="12">
    <source>
        <dbReference type="EMBL" id="EPB67593.1"/>
    </source>
</evidence>
<dbReference type="AlphaFoldDB" id="A0A0D6L933"/>
<dbReference type="FunFam" id="3.40.50.2000:FF:000038">
    <property type="entry name" value="UDP-GlucuronosylTransferase"/>
    <property type="match status" value="1"/>
</dbReference>
<keyword evidence="9" id="KW-0472">Membrane</keyword>
<accession>A0A0D6L933</accession>
<evidence type="ECO:0000256" key="4">
    <source>
        <dbReference type="ARBA" id="ARBA00022676"/>
    </source>
</evidence>
<keyword evidence="13" id="KW-1185">Reference proteome</keyword>
<dbReference type="Pfam" id="PF00201">
    <property type="entry name" value="UDPGT"/>
    <property type="match status" value="1"/>
</dbReference>
<name>A0A0D6L933_9BILA</name>
<evidence type="ECO:0000256" key="6">
    <source>
        <dbReference type="ARBA" id="ARBA00022692"/>
    </source>
</evidence>
<organism evidence="12 13">
    <name type="scientific">Ancylostoma ceylanicum</name>
    <dbReference type="NCBI Taxonomy" id="53326"/>
    <lineage>
        <taxon>Eukaryota</taxon>
        <taxon>Metazoa</taxon>
        <taxon>Ecdysozoa</taxon>
        <taxon>Nematoda</taxon>
        <taxon>Chromadorea</taxon>
        <taxon>Rhabditida</taxon>
        <taxon>Rhabditina</taxon>
        <taxon>Rhabditomorpha</taxon>
        <taxon>Strongyloidea</taxon>
        <taxon>Ancylostomatidae</taxon>
        <taxon>Ancylostomatinae</taxon>
        <taxon>Ancylostoma</taxon>
    </lineage>
</organism>
<dbReference type="EMBL" id="KE125634">
    <property type="protein sequence ID" value="EPB67593.1"/>
    <property type="molecule type" value="Genomic_DNA"/>
</dbReference>
<dbReference type="InterPro" id="IPR050271">
    <property type="entry name" value="UDP-glycosyltransferase"/>
</dbReference>
<comment type="catalytic activity">
    <reaction evidence="10">
        <text>glucuronate acceptor + UDP-alpha-D-glucuronate = acceptor beta-D-glucuronoside + UDP + H(+)</text>
        <dbReference type="Rhea" id="RHEA:21032"/>
        <dbReference type="ChEBI" id="CHEBI:15378"/>
        <dbReference type="ChEBI" id="CHEBI:58052"/>
        <dbReference type="ChEBI" id="CHEBI:58223"/>
        <dbReference type="ChEBI" id="CHEBI:132367"/>
        <dbReference type="ChEBI" id="CHEBI:132368"/>
        <dbReference type="EC" id="2.4.1.17"/>
    </reaction>
</comment>
<keyword evidence="4" id="KW-0328">Glycosyltransferase</keyword>
<dbReference type="PANTHER" id="PTHR48043">
    <property type="entry name" value="EG:EG0003.4 PROTEIN-RELATED"/>
    <property type="match status" value="1"/>
</dbReference>
<dbReference type="GO" id="GO:0016020">
    <property type="term" value="C:membrane"/>
    <property type="evidence" value="ECO:0007669"/>
    <property type="project" value="UniProtKB-SubCell"/>
</dbReference>
<feature type="chain" id="PRO_5002306864" description="glucuronosyltransferase" evidence="11">
    <location>
        <begin position="19"/>
        <end position="372"/>
    </location>
</feature>
<protein>
    <recommendedName>
        <fullName evidence="3">glucuronosyltransferase</fullName>
        <ecNumber evidence="3">2.4.1.17</ecNumber>
    </recommendedName>
</protein>
<keyword evidence="8" id="KW-1133">Transmembrane helix</keyword>
<keyword evidence="5 12" id="KW-0808">Transferase</keyword>
<evidence type="ECO:0000256" key="7">
    <source>
        <dbReference type="ARBA" id="ARBA00022729"/>
    </source>
</evidence>
<evidence type="ECO:0000256" key="10">
    <source>
        <dbReference type="ARBA" id="ARBA00047475"/>
    </source>
</evidence>
<evidence type="ECO:0000256" key="5">
    <source>
        <dbReference type="ARBA" id="ARBA00022679"/>
    </source>
</evidence>
<evidence type="ECO:0000256" key="2">
    <source>
        <dbReference type="ARBA" id="ARBA00009995"/>
    </source>
</evidence>
<evidence type="ECO:0000256" key="1">
    <source>
        <dbReference type="ARBA" id="ARBA00004167"/>
    </source>
</evidence>
<evidence type="ECO:0000256" key="3">
    <source>
        <dbReference type="ARBA" id="ARBA00012544"/>
    </source>
</evidence>
<keyword evidence="7 11" id="KW-0732">Signal</keyword>
<proteinExistence type="inferred from homology"/>
<dbReference type="SUPFAM" id="SSF53756">
    <property type="entry name" value="UDP-Glycosyltransferase/glycogen phosphorylase"/>
    <property type="match status" value="1"/>
</dbReference>
<reference evidence="12 13" key="1">
    <citation type="submission" date="2013-05" db="EMBL/GenBank/DDBJ databases">
        <title>Draft genome of the parasitic nematode Anyclostoma ceylanicum.</title>
        <authorList>
            <person name="Mitreva M."/>
        </authorList>
    </citation>
    <scope>NUCLEOTIDE SEQUENCE [LARGE SCALE GENOMIC DNA]</scope>
</reference>